<feature type="domain" description="VanZ-like" evidence="2">
    <location>
        <begin position="15"/>
        <end position="159"/>
    </location>
</feature>
<dbReference type="InterPro" id="IPR016747">
    <property type="entry name" value="Phosphotransbutyrylase"/>
</dbReference>
<sequence length="177" mass="20115">MQKIHFTRKEKIALLIAGLIFIALFISSSMTYHEQKLSSTTLNHHFSLLENLLKDLTIVYGGVTHNVKTDGTAGFTQFFIRKLAHFSSFFILASSLFVGLKRLFFNKILAVIFIFPIPVLVAVFDEYHQFLTGDRTPSVHDVVLDSTGAICGIAIWLLIEYLFKKYHKKNNEIGNCN</sequence>
<dbReference type="Pfam" id="PF04892">
    <property type="entry name" value="VanZ"/>
    <property type="match status" value="1"/>
</dbReference>
<keyword evidence="1" id="KW-0472">Membrane</keyword>
<evidence type="ECO:0000313" key="3">
    <source>
        <dbReference type="EMBL" id="KRL63937.1"/>
    </source>
</evidence>
<organism evidence="3 4">
    <name type="scientific">Lactobacillus psittaci DSM 15354</name>
    <dbReference type="NCBI Taxonomy" id="1122152"/>
    <lineage>
        <taxon>Bacteria</taxon>
        <taxon>Bacillati</taxon>
        <taxon>Bacillota</taxon>
        <taxon>Bacilli</taxon>
        <taxon>Lactobacillales</taxon>
        <taxon>Lactobacillaceae</taxon>
        <taxon>Lactobacillus</taxon>
    </lineage>
</organism>
<feature type="transmembrane region" description="Helical" evidence="1">
    <location>
        <begin position="144"/>
        <end position="163"/>
    </location>
</feature>
<dbReference type="eggNOG" id="COG5652">
    <property type="taxonomic scope" value="Bacteria"/>
</dbReference>
<dbReference type="OrthoDB" id="291892at2"/>
<feature type="transmembrane region" description="Helical" evidence="1">
    <location>
        <begin position="107"/>
        <end position="124"/>
    </location>
</feature>
<dbReference type="InterPro" id="IPR006976">
    <property type="entry name" value="VanZ-like"/>
</dbReference>
<keyword evidence="1" id="KW-1133">Transmembrane helix</keyword>
<dbReference type="NCBIfam" id="NF037970">
    <property type="entry name" value="vanZ_1"/>
    <property type="match status" value="1"/>
</dbReference>
<feature type="transmembrane region" description="Helical" evidence="1">
    <location>
        <begin position="83"/>
        <end position="100"/>
    </location>
</feature>
<dbReference type="STRING" id="1122152.GCA_000425905_00499"/>
<protein>
    <submittedName>
        <fullName evidence="3">VanZ family protein</fullName>
    </submittedName>
</protein>
<dbReference type="PIRSF" id="PIRSF019083">
    <property type="entry name" value="UCP019083_VanZ"/>
    <property type="match status" value="1"/>
</dbReference>
<evidence type="ECO:0000256" key="1">
    <source>
        <dbReference type="SAM" id="Phobius"/>
    </source>
</evidence>
<dbReference type="EMBL" id="AZFB01000001">
    <property type="protein sequence ID" value="KRL63937.1"/>
    <property type="molecule type" value="Genomic_DNA"/>
</dbReference>
<feature type="transmembrane region" description="Helical" evidence="1">
    <location>
        <begin position="12"/>
        <end position="32"/>
    </location>
</feature>
<gene>
    <name evidence="3" type="ORF">FC23_GL000184</name>
</gene>
<accession>A0A0R1S4X2</accession>
<dbReference type="AlphaFoldDB" id="A0A0R1S4X2"/>
<dbReference type="Proteomes" id="UP000051931">
    <property type="component" value="Unassembled WGS sequence"/>
</dbReference>
<dbReference type="RefSeq" id="WP_027824692.1">
    <property type="nucleotide sequence ID" value="NZ_AUEI01000004.1"/>
</dbReference>
<proteinExistence type="predicted"/>
<evidence type="ECO:0000313" key="4">
    <source>
        <dbReference type="Proteomes" id="UP000051931"/>
    </source>
</evidence>
<keyword evidence="4" id="KW-1185">Reference proteome</keyword>
<keyword evidence="1" id="KW-0812">Transmembrane</keyword>
<evidence type="ECO:0000259" key="2">
    <source>
        <dbReference type="Pfam" id="PF04892"/>
    </source>
</evidence>
<name>A0A0R1S4X2_9LACO</name>
<reference evidence="3 4" key="1">
    <citation type="journal article" date="2015" name="Genome Announc.">
        <title>Expanding the biotechnology potential of lactobacilli through comparative genomics of 213 strains and associated genera.</title>
        <authorList>
            <person name="Sun Z."/>
            <person name="Harris H.M."/>
            <person name="McCann A."/>
            <person name="Guo C."/>
            <person name="Argimon S."/>
            <person name="Zhang W."/>
            <person name="Yang X."/>
            <person name="Jeffery I.B."/>
            <person name="Cooney J.C."/>
            <person name="Kagawa T.F."/>
            <person name="Liu W."/>
            <person name="Song Y."/>
            <person name="Salvetti E."/>
            <person name="Wrobel A."/>
            <person name="Rasinkangas P."/>
            <person name="Parkhill J."/>
            <person name="Rea M.C."/>
            <person name="O'Sullivan O."/>
            <person name="Ritari J."/>
            <person name="Douillard F.P."/>
            <person name="Paul Ross R."/>
            <person name="Yang R."/>
            <person name="Briner A.E."/>
            <person name="Felis G.E."/>
            <person name="de Vos W.M."/>
            <person name="Barrangou R."/>
            <person name="Klaenhammer T.R."/>
            <person name="Caufield P.W."/>
            <person name="Cui Y."/>
            <person name="Zhang H."/>
            <person name="O'Toole P.W."/>
        </authorList>
    </citation>
    <scope>NUCLEOTIDE SEQUENCE [LARGE SCALE GENOMIC DNA]</scope>
    <source>
        <strain evidence="3 4">DSM 15354</strain>
    </source>
</reference>
<comment type="caution">
    <text evidence="3">The sequence shown here is derived from an EMBL/GenBank/DDBJ whole genome shotgun (WGS) entry which is preliminary data.</text>
</comment>
<dbReference type="PATRIC" id="fig|1122152.4.peg.185"/>